<proteinExistence type="predicted"/>
<dbReference type="Proteomes" id="UP000034588">
    <property type="component" value="Unassembled WGS sequence"/>
</dbReference>
<organism evidence="1 2">
    <name type="scientific">Candidatus Gottesmanbacteria bacterium GW2011_GWB1_49_7</name>
    <dbReference type="NCBI Taxonomy" id="1618448"/>
    <lineage>
        <taxon>Bacteria</taxon>
        <taxon>Candidatus Gottesmaniibacteriota</taxon>
    </lineage>
</organism>
<evidence type="ECO:0000313" key="2">
    <source>
        <dbReference type="Proteomes" id="UP000034588"/>
    </source>
</evidence>
<dbReference type="AlphaFoldDB" id="A0A0G1YV41"/>
<name>A0A0G1YV41_9BACT</name>
<accession>A0A0G1YV41</accession>
<protein>
    <submittedName>
        <fullName evidence="1">Uncharacterized protein</fullName>
    </submittedName>
</protein>
<evidence type="ECO:0000313" key="1">
    <source>
        <dbReference type="EMBL" id="KKW10219.1"/>
    </source>
</evidence>
<comment type="caution">
    <text evidence="1">The sequence shown here is derived from an EMBL/GenBank/DDBJ whole genome shotgun (WGS) entry which is preliminary data.</text>
</comment>
<reference evidence="1 2" key="1">
    <citation type="journal article" date="2015" name="Nature">
        <title>rRNA introns, odd ribosomes, and small enigmatic genomes across a large radiation of phyla.</title>
        <authorList>
            <person name="Brown C.T."/>
            <person name="Hug L.A."/>
            <person name="Thomas B.C."/>
            <person name="Sharon I."/>
            <person name="Castelle C.J."/>
            <person name="Singh A."/>
            <person name="Wilkins M.J."/>
            <person name="Williams K.H."/>
            <person name="Banfield J.F."/>
        </authorList>
    </citation>
    <scope>NUCLEOTIDE SEQUENCE [LARGE SCALE GENOMIC DNA]</scope>
</reference>
<gene>
    <name evidence="1" type="ORF">UY48_C0044G0003</name>
</gene>
<sequence length="180" mass="19521">MTVVTRSLGNGPVLDAVKGAYLRQSEVSLDTLALTVYSVFQVVKTGTSWQAQVYSGGTWVDVGDAIMADRIEIRGLVFNLEDSSTALSSFVDLSAGGDIYFGYFREIYDGATSTSRLVSPPHKYSDASIESTPFTNTDSGNIIFDTLHTHSSIIVKIVTSEALTGLEIPVECYIIGREEF</sequence>
<dbReference type="EMBL" id="LCQD01000044">
    <property type="protein sequence ID" value="KKW10219.1"/>
    <property type="molecule type" value="Genomic_DNA"/>
</dbReference>